<evidence type="ECO:0000256" key="3">
    <source>
        <dbReference type="ARBA" id="ARBA00023082"/>
    </source>
</evidence>
<proteinExistence type="inferred from homology"/>
<feature type="domain" description="RNA polymerase sigma-70 region 2" evidence="6">
    <location>
        <begin position="39"/>
        <end position="84"/>
    </location>
</feature>
<accession>A0ABT3PSG4</accession>
<comment type="caution">
    <text evidence="7">The sequence shown here is derived from an EMBL/GenBank/DDBJ whole genome shotgun (WGS) entry which is preliminary data.</text>
</comment>
<keyword evidence="4" id="KW-0238">DNA-binding</keyword>
<gene>
    <name evidence="7" type="ORF">J6I44_18140</name>
</gene>
<evidence type="ECO:0000256" key="5">
    <source>
        <dbReference type="ARBA" id="ARBA00023163"/>
    </source>
</evidence>
<dbReference type="Gene3D" id="1.10.10.10">
    <property type="entry name" value="Winged helix-like DNA-binding domain superfamily/Winged helix DNA-binding domain"/>
    <property type="match status" value="1"/>
</dbReference>
<dbReference type="InterPro" id="IPR039425">
    <property type="entry name" value="RNA_pol_sigma-70-like"/>
</dbReference>
<reference evidence="7 8" key="1">
    <citation type="submission" date="2021-03" db="EMBL/GenBank/DDBJ databases">
        <title>Aliifodinibius sp. nov., a new bacterium isolated from saline soil.</title>
        <authorList>
            <person name="Galisteo C."/>
            <person name="De La Haba R."/>
            <person name="Sanchez-Porro C."/>
            <person name="Ventosa A."/>
        </authorList>
    </citation>
    <scope>NUCLEOTIDE SEQUENCE [LARGE SCALE GENOMIC DNA]</scope>
    <source>
        <strain evidence="7 8">1BSP15-2V2</strain>
    </source>
</reference>
<keyword evidence="8" id="KW-1185">Reference proteome</keyword>
<evidence type="ECO:0000313" key="7">
    <source>
        <dbReference type="EMBL" id="MCW9708786.1"/>
    </source>
</evidence>
<evidence type="ECO:0000256" key="4">
    <source>
        <dbReference type="ARBA" id="ARBA00023125"/>
    </source>
</evidence>
<name>A0ABT3PSG4_9BACT</name>
<dbReference type="InterPro" id="IPR013324">
    <property type="entry name" value="RNA_pol_sigma_r3/r4-like"/>
</dbReference>
<dbReference type="InterPro" id="IPR036388">
    <property type="entry name" value="WH-like_DNA-bd_sf"/>
</dbReference>
<evidence type="ECO:0000256" key="2">
    <source>
        <dbReference type="ARBA" id="ARBA00023015"/>
    </source>
</evidence>
<comment type="similarity">
    <text evidence="1">Belongs to the sigma-70 factor family. ECF subfamily.</text>
</comment>
<sequence length="198" mass="22721">MQGLSDPVDEQAVTKLRQNLVKGLKPALYKYVDFELDQFVEDVAQDALLKILDNIDTFRGESKFMTWAMKIAVREGLTELRRKKYDDSYIEDFKYPGNAGRNELSSLTFATDVPAPDEATHEQLVLKKVIDIINNELTDKQRHAIRSLMIEGHSISVVAKQMNTNRNALYKLVHDARLKIKNQLELEGIDPEQLFNNK</sequence>
<keyword evidence="5" id="KW-0804">Transcription</keyword>
<organism evidence="7 8">
    <name type="scientific">Fodinibius salsisoli</name>
    <dbReference type="NCBI Taxonomy" id="2820877"/>
    <lineage>
        <taxon>Bacteria</taxon>
        <taxon>Pseudomonadati</taxon>
        <taxon>Balneolota</taxon>
        <taxon>Balneolia</taxon>
        <taxon>Balneolales</taxon>
        <taxon>Balneolaceae</taxon>
        <taxon>Fodinibius</taxon>
    </lineage>
</organism>
<dbReference type="PANTHER" id="PTHR43133">
    <property type="entry name" value="RNA POLYMERASE ECF-TYPE SIGMA FACTO"/>
    <property type="match status" value="1"/>
</dbReference>
<dbReference type="NCBIfam" id="TIGR02937">
    <property type="entry name" value="sigma70-ECF"/>
    <property type="match status" value="1"/>
</dbReference>
<dbReference type="SUPFAM" id="SSF88659">
    <property type="entry name" value="Sigma3 and sigma4 domains of RNA polymerase sigma factors"/>
    <property type="match status" value="1"/>
</dbReference>
<dbReference type="PANTHER" id="PTHR43133:SF8">
    <property type="entry name" value="RNA POLYMERASE SIGMA FACTOR HI_1459-RELATED"/>
    <property type="match status" value="1"/>
</dbReference>
<keyword evidence="3" id="KW-0731">Sigma factor</keyword>
<evidence type="ECO:0000259" key="6">
    <source>
        <dbReference type="Pfam" id="PF04542"/>
    </source>
</evidence>
<dbReference type="SUPFAM" id="SSF88946">
    <property type="entry name" value="Sigma2 domain of RNA polymerase sigma factors"/>
    <property type="match status" value="1"/>
</dbReference>
<evidence type="ECO:0000313" key="8">
    <source>
        <dbReference type="Proteomes" id="UP001207918"/>
    </source>
</evidence>
<dbReference type="InterPro" id="IPR014284">
    <property type="entry name" value="RNA_pol_sigma-70_dom"/>
</dbReference>
<dbReference type="InterPro" id="IPR007627">
    <property type="entry name" value="RNA_pol_sigma70_r2"/>
</dbReference>
<keyword evidence="2" id="KW-0805">Transcription regulation</keyword>
<protein>
    <submittedName>
        <fullName evidence="7">Sigma-70 family RNA polymerase sigma factor</fullName>
    </submittedName>
</protein>
<evidence type="ECO:0000256" key="1">
    <source>
        <dbReference type="ARBA" id="ARBA00010641"/>
    </source>
</evidence>
<dbReference type="RefSeq" id="WP_265767593.1">
    <property type="nucleotide sequence ID" value="NZ_JAGGJA010000017.1"/>
</dbReference>
<dbReference type="EMBL" id="JAGGJA010000017">
    <property type="protein sequence ID" value="MCW9708786.1"/>
    <property type="molecule type" value="Genomic_DNA"/>
</dbReference>
<dbReference type="Pfam" id="PF04542">
    <property type="entry name" value="Sigma70_r2"/>
    <property type="match status" value="1"/>
</dbReference>
<dbReference type="InterPro" id="IPR013325">
    <property type="entry name" value="RNA_pol_sigma_r2"/>
</dbReference>
<dbReference type="Proteomes" id="UP001207918">
    <property type="component" value="Unassembled WGS sequence"/>
</dbReference>
<dbReference type="Gene3D" id="1.10.1740.10">
    <property type="match status" value="1"/>
</dbReference>